<dbReference type="OrthoDB" id="364348at2759"/>
<dbReference type="InterPro" id="IPR000727">
    <property type="entry name" value="T_SNARE_dom"/>
</dbReference>
<dbReference type="SMART" id="SM00397">
    <property type="entry name" value="t_SNARE"/>
    <property type="match status" value="1"/>
</dbReference>
<dbReference type="GO" id="GO:0000149">
    <property type="term" value="F:SNARE binding"/>
    <property type="evidence" value="ECO:0007669"/>
    <property type="project" value="TreeGrafter"/>
</dbReference>
<feature type="transmembrane region" description="Helical" evidence="2">
    <location>
        <begin position="352"/>
        <end position="375"/>
    </location>
</feature>
<evidence type="ECO:0000313" key="5">
    <source>
        <dbReference type="Proteomes" id="UP000006671"/>
    </source>
</evidence>
<dbReference type="PROSITE" id="PS50192">
    <property type="entry name" value="T_SNARE"/>
    <property type="match status" value="1"/>
</dbReference>
<evidence type="ECO:0000256" key="2">
    <source>
        <dbReference type="SAM" id="Phobius"/>
    </source>
</evidence>
<dbReference type="RefSeq" id="XP_002680927.1">
    <property type="nucleotide sequence ID" value="XM_002680881.1"/>
</dbReference>
<dbReference type="OMA" id="MSIENVA"/>
<dbReference type="GO" id="GO:0006886">
    <property type="term" value="P:intracellular protein transport"/>
    <property type="evidence" value="ECO:0007669"/>
    <property type="project" value="TreeGrafter"/>
</dbReference>
<evidence type="ECO:0000259" key="3">
    <source>
        <dbReference type="PROSITE" id="PS50192"/>
    </source>
</evidence>
<keyword evidence="5" id="KW-1185">Reference proteome</keyword>
<keyword evidence="2" id="KW-0472">Membrane</keyword>
<dbReference type="PANTHER" id="PTHR19957:SF38">
    <property type="entry name" value="LD27581P"/>
    <property type="match status" value="1"/>
</dbReference>
<dbReference type="GeneID" id="8849632"/>
<dbReference type="AlphaFoldDB" id="D2V4Y2"/>
<dbReference type="EMBL" id="GG738852">
    <property type="protein sequence ID" value="EFC48183.1"/>
    <property type="molecule type" value="Genomic_DNA"/>
</dbReference>
<dbReference type="Proteomes" id="UP000006671">
    <property type="component" value="Unassembled WGS sequence"/>
</dbReference>
<dbReference type="GO" id="GO:0031201">
    <property type="term" value="C:SNARE complex"/>
    <property type="evidence" value="ECO:0007669"/>
    <property type="project" value="TreeGrafter"/>
</dbReference>
<feature type="transmembrane region" description="Helical" evidence="2">
    <location>
        <begin position="381"/>
        <end position="403"/>
    </location>
</feature>
<organism evidence="5">
    <name type="scientific">Naegleria gruberi</name>
    <name type="common">Amoeba</name>
    <dbReference type="NCBI Taxonomy" id="5762"/>
    <lineage>
        <taxon>Eukaryota</taxon>
        <taxon>Discoba</taxon>
        <taxon>Heterolobosea</taxon>
        <taxon>Tetramitia</taxon>
        <taxon>Eutetramitia</taxon>
        <taxon>Vahlkampfiidae</taxon>
        <taxon>Naegleria</taxon>
    </lineage>
</organism>
<reference evidence="4 5" key="1">
    <citation type="journal article" date="2010" name="Cell">
        <title>The genome of Naegleria gruberi illuminates early eukaryotic versatility.</title>
        <authorList>
            <person name="Fritz-Laylin L.K."/>
            <person name="Prochnik S.E."/>
            <person name="Ginger M.L."/>
            <person name="Dacks J.B."/>
            <person name="Carpenter M.L."/>
            <person name="Field M.C."/>
            <person name="Kuo A."/>
            <person name="Paredez A."/>
            <person name="Chapman J."/>
            <person name="Pham J."/>
            <person name="Shu S."/>
            <person name="Neupane R."/>
            <person name="Cipriano M."/>
            <person name="Mancuso J."/>
            <person name="Tu H."/>
            <person name="Salamov A."/>
            <person name="Lindquist E."/>
            <person name="Shapiro H."/>
            <person name="Lucas S."/>
            <person name="Grigoriev I.V."/>
            <person name="Cande W.Z."/>
            <person name="Fulton C."/>
            <person name="Rokhsar D.S."/>
            <person name="Dawson S.C."/>
        </authorList>
    </citation>
    <scope>NUCLEOTIDE SEQUENCE [LARGE SCALE GENOMIC DNA]</scope>
    <source>
        <strain evidence="4 5">NEG-M</strain>
    </source>
</reference>
<name>D2V4Y2_NAEGR</name>
<dbReference type="GO" id="GO:0048278">
    <property type="term" value="P:vesicle docking"/>
    <property type="evidence" value="ECO:0007669"/>
    <property type="project" value="TreeGrafter"/>
</dbReference>
<dbReference type="InterPro" id="IPR010989">
    <property type="entry name" value="SNARE"/>
</dbReference>
<protein>
    <recommendedName>
        <fullName evidence="3">t-SNARE coiled-coil homology domain-containing protein</fullName>
    </recommendedName>
</protein>
<evidence type="ECO:0000313" key="4">
    <source>
        <dbReference type="EMBL" id="EFC48183.1"/>
    </source>
</evidence>
<dbReference type="GO" id="GO:0005484">
    <property type="term" value="F:SNAP receptor activity"/>
    <property type="evidence" value="ECO:0007669"/>
    <property type="project" value="TreeGrafter"/>
</dbReference>
<keyword evidence="2" id="KW-0812">Transmembrane</keyword>
<dbReference type="InterPro" id="IPR045242">
    <property type="entry name" value="Syntaxin"/>
</dbReference>
<accession>D2V4Y2</accession>
<feature type="domain" description="T-SNARE coiled-coil homology" evidence="3">
    <location>
        <begin position="285"/>
        <end position="347"/>
    </location>
</feature>
<dbReference type="PANTHER" id="PTHR19957">
    <property type="entry name" value="SYNTAXIN"/>
    <property type="match status" value="1"/>
</dbReference>
<comment type="similarity">
    <text evidence="1">Belongs to the syntaxin family.</text>
</comment>
<keyword evidence="2" id="KW-1133">Transmembrane helix</keyword>
<dbReference type="KEGG" id="ngr:NAEGRDRAFT_57153"/>
<dbReference type="eggNOG" id="ENOG502SX9V">
    <property type="taxonomic scope" value="Eukaryota"/>
</dbReference>
<dbReference type="GO" id="GO:0012505">
    <property type="term" value="C:endomembrane system"/>
    <property type="evidence" value="ECO:0007669"/>
    <property type="project" value="TreeGrafter"/>
</dbReference>
<gene>
    <name evidence="4" type="ORF">NAEGRDRAFT_57153</name>
</gene>
<sequence length="444" mass="49383">MSIENVAVHLWLTYREKKYEAEFSSDGSTLKYNNLSVHSITEFCDQVTGRKSNGQTLDKVVIVLNGKPIAKYGDIKLKLTEKREKRLRELYYKIIDPNSLKQLLEKSTFKPSQMVPPPKSSSEPVEIVNIEEVHVELVLELEKLCESLQTTAMLLTYMGTTEDSEDVRQEIKNQRKITNGIISSIEEKLELLQNHPQYPKLNNDFIKLKSLREEYFKVKLKQLLEKYPSSRSLTDKNINSTTRKAVKVEKDQLFELLQKPSEGNSYSQEEQQLLLQQDDLVFVPYQEDEEELKELQKLHKDLRDLYGISQDLHEEVAVQGEKIIQVQSNVDKAELSVKQGTRYLQEAKKIGAISAIVVGGTVGGLILGGPIGAIVGLKAGVALGVSAGVGGLAVGATAGGLLAKFTSSVSNSISGAYSKVTAPFMAKKQQQLASSPPQSNVNLM</sequence>
<proteinExistence type="inferred from homology"/>
<dbReference type="VEuPathDB" id="AmoebaDB:NAEGRDRAFT_57153"/>
<dbReference type="GO" id="GO:0006906">
    <property type="term" value="P:vesicle fusion"/>
    <property type="evidence" value="ECO:0007669"/>
    <property type="project" value="TreeGrafter"/>
</dbReference>
<dbReference type="STRING" id="5762.D2V4Y2"/>
<evidence type="ECO:0000256" key="1">
    <source>
        <dbReference type="ARBA" id="ARBA00009063"/>
    </source>
</evidence>
<dbReference type="InParanoid" id="D2V4Y2"/>
<dbReference type="SUPFAM" id="SSF47661">
    <property type="entry name" value="t-snare proteins"/>
    <property type="match status" value="1"/>
</dbReference>
<dbReference type="Gene3D" id="1.20.58.70">
    <property type="match status" value="1"/>
</dbReference>